<accession>A0A401XJF2</accession>
<gene>
    <name evidence="7" type="primary">natA</name>
    <name evidence="7" type="ORF">JCM31826_06180</name>
</gene>
<dbReference type="EMBL" id="BHZE01000004">
    <property type="protein sequence ID" value="GCD77136.1"/>
    <property type="molecule type" value="Genomic_DNA"/>
</dbReference>
<dbReference type="Proteomes" id="UP000286715">
    <property type="component" value="Unassembled WGS sequence"/>
</dbReference>
<evidence type="ECO:0000256" key="2">
    <source>
        <dbReference type="ARBA" id="ARBA00022448"/>
    </source>
</evidence>
<dbReference type="Pfam" id="PF00005">
    <property type="entry name" value="ABC_tran"/>
    <property type="match status" value="1"/>
</dbReference>
<dbReference type="AlphaFoldDB" id="A0A401XJF2"/>
<evidence type="ECO:0000256" key="1">
    <source>
        <dbReference type="ARBA" id="ARBA00005417"/>
    </source>
</evidence>
<evidence type="ECO:0000256" key="3">
    <source>
        <dbReference type="ARBA" id="ARBA00022458"/>
    </source>
</evidence>
<dbReference type="InterPro" id="IPR050763">
    <property type="entry name" value="ABC_transporter_ATP-binding"/>
</dbReference>
<dbReference type="PANTHER" id="PTHR42711:SF5">
    <property type="entry name" value="ABC TRANSPORTER ATP-BINDING PROTEIN NATA"/>
    <property type="match status" value="1"/>
</dbReference>
<proteinExistence type="inferred from homology"/>
<dbReference type="PROSITE" id="PS00211">
    <property type="entry name" value="ABC_TRANSPORTER_1"/>
    <property type="match status" value="1"/>
</dbReference>
<dbReference type="RefSeq" id="WP_174706043.1">
    <property type="nucleotide sequence ID" value="NZ_BHZE01000004.1"/>
</dbReference>
<keyword evidence="5 7" id="KW-0067">ATP-binding</keyword>
<evidence type="ECO:0000313" key="7">
    <source>
        <dbReference type="EMBL" id="GCD77136.1"/>
    </source>
</evidence>
<dbReference type="SUPFAM" id="SSF52540">
    <property type="entry name" value="P-loop containing nucleoside triphosphate hydrolases"/>
    <property type="match status" value="1"/>
</dbReference>
<dbReference type="InterPro" id="IPR003593">
    <property type="entry name" value="AAA+_ATPase"/>
</dbReference>
<comment type="caution">
    <text evidence="7">The sequence shown here is derived from an EMBL/GenBank/DDBJ whole genome shotgun (WGS) entry which is preliminary data.</text>
</comment>
<comment type="similarity">
    <text evidence="1">Belongs to the ABC transporter superfamily.</text>
</comment>
<evidence type="ECO:0000313" key="8">
    <source>
        <dbReference type="Proteomes" id="UP000286715"/>
    </source>
</evidence>
<keyword evidence="2" id="KW-0813">Transport</keyword>
<dbReference type="GO" id="GO:0016887">
    <property type="term" value="F:ATP hydrolysis activity"/>
    <property type="evidence" value="ECO:0007669"/>
    <property type="project" value="InterPro"/>
</dbReference>
<dbReference type="SMART" id="SM00382">
    <property type="entry name" value="AAA"/>
    <property type="match status" value="1"/>
</dbReference>
<keyword evidence="4" id="KW-0547">Nucleotide-binding</keyword>
<organism evidence="7 8">
    <name type="scientific">Thermaurantimonas aggregans</name>
    <dbReference type="NCBI Taxonomy" id="2173829"/>
    <lineage>
        <taxon>Bacteria</taxon>
        <taxon>Pseudomonadati</taxon>
        <taxon>Bacteroidota</taxon>
        <taxon>Flavobacteriia</taxon>
        <taxon>Flavobacteriales</taxon>
        <taxon>Schleiferiaceae</taxon>
        <taxon>Thermaurantimonas</taxon>
    </lineage>
</organism>
<evidence type="ECO:0000256" key="5">
    <source>
        <dbReference type="ARBA" id="ARBA00022840"/>
    </source>
</evidence>
<evidence type="ECO:0000259" key="6">
    <source>
        <dbReference type="PROSITE" id="PS50893"/>
    </source>
</evidence>
<sequence length="310" mass="35179">MSILLETHNISKKYGNHQALSEVSLQVEKGTIFGLLGPNGAGKTTLIRIINQIISPDSGTVYFDGEPLSPNHQFRIGYLPEERGLYRSMKVGEQALYLSGLKGMPTTEAKKALRYWFERLDITDWWDKKVEELSKGMSQKVQFVITVLHKPELLILDEPFSGFDPLNEGIIRDELLELHRQGATIIFSTHRMDTVEELCQDIAMIDRSRLVLSGPLHYIKRQNALHQWEVVLDPVNANTLTLPDDFQLISHFTTEHSTRLLVQDIRNQGINPLLQWLVAQPGLQLHSIREVLPAVKDIFINVAKNNTSAV</sequence>
<dbReference type="Gene3D" id="3.40.50.300">
    <property type="entry name" value="P-loop containing nucleotide triphosphate hydrolases"/>
    <property type="match status" value="1"/>
</dbReference>
<dbReference type="InterPro" id="IPR027417">
    <property type="entry name" value="P-loop_NTPase"/>
</dbReference>
<dbReference type="PANTHER" id="PTHR42711">
    <property type="entry name" value="ABC TRANSPORTER ATP-BINDING PROTEIN"/>
    <property type="match status" value="1"/>
</dbReference>
<name>A0A401XJF2_9FLAO</name>
<protein>
    <submittedName>
        <fullName evidence="7">ABC transporter ATP-binding protein</fullName>
    </submittedName>
</protein>
<keyword evidence="3" id="KW-0536">Nodulation</keyword>
<dbReference type="InterPro" id="IPR003439">
    <property type="entry name" value="ABC_transporter-like_ATP-bd"/>
</dbReference>
<keyword evidence="8" id="KW-1185">Reference proteome</keyword>
<dbReference type="GO" id="GO:0005524">
    <property type="term" value="F:ATP binding"/>
    <property type="evidence" value="ECO:0007669"/>
    <property type="project" value="UniProtKB-KW"/>
</dbReference>
<feature type="domain" description="ABC transporter" evidence="6">
    <location>
        <begin position="5"/>
        <end position="232"/>
    </location>
</feature>
<reference evidence="7 8" key="1">
    <citation type="submission" date="2018-11" db="EMBL/GenBank/DDBJ databases">
        <title>Schleiferia aggregans sp. nov., a moderately thermophilic heterotrophic bacterium isolated from microbial mats at a terrestrial hot spring.</title>
        <authorList>
            <person name="Iino T."/>
            <person name="Ohkuma M."/>
            <person name="Haruta S."/>
        </authorList>
    </citation>
    <scope>NUCLEOTIDE SEQUENCE [LARGE SCALE GENOMIC DNA]</scope>
    <source>
        <strain evidence="7 8">LA</strain>
    </source>
</reference>
<dbReference type="PROSITE" id="PS50893">
    <property type="entry name" value="ABC_TRANSPORTER_2"/>
    <property type="match status" value="1"/>
</dbReference>
<dbReference type="InterPro" id="IPR017871">
    <property type="entry name" value="ABC_transporter-like_CS"/>
</dbReference>
<evidence type="ECO:0000256" key="4">
    <source>
        <dbReference type="ARBA" id="ARBA00022741"/>
    </source>
</evidence>